<proteinExistence type="predicted"/>
<dbReference type="InParanoid" id="G9EQC6"/>
<protein>
    <submittedName>
        <fullName evidence="2">Uncharacterized protein</fullName>
    </submittedName>
</protein>
<dbReference type="EMBL" id="JH413829">
    <property type="protein sequence ID" value="EHL30521.1"/>
    <property type="molecule type" value="Genomic_DNA"/>
</dbReference>
<keyword evidence="1" id="KW-0472">Membrane</keyword>
<sequence length="213" mass="24058">MKISVMPPLKQVWNFPAKKGVFFSMLVVSIGVSTIYGYVSNSKEQVRVLTTDPAVVSILKEVQTQLKTMDTAVNKRVPEVNLSGMANELEQFSKRIDEILAAGSKQFTEKLTHTQDALGQELHSIKEVVTHLDEKKSPIRYLPIERLPFSIVSIDSIQQVPVASVTYDFKTIPLEKGDSIAGWRVMRVDYGKQRMEFENAKHERILVSQEHIG</sequence>
<dbReference type="RefSeq" id="WP_006871381.1">
    <property type="nucleotide sequence ID" value="NZ_JH413829.1"/>
</dbReference>
<dbReference type="OrthoDB" id="5647297at2"/>
<dbReference type="STRING" id="658187.LDG_7473"/>
<keyword evidence="3" id="KW-1185">Reference proteome</keyword>
<accession>G9EQC6</accession>
<evidence type="ECO:0000256" key="1">
    <source>
        <dbReference type="SAM" id="Phobius"/>
    </source>
</evidence>
<evidence type="ECO:0000313" key="3">
    <source>
        <dbReference type="Proteomes" id="UP000002770"/>
    </source>
</evidence>
<keyword evidence="1" id="KW-1133">Transmembrane helix</keyword>
<dbReference type="HOGENOM" id="CLU_1364803_0_0_6"/>
<dbReference type="Proteomes" id="UP000002770">
    <property type="component" value="Unassembled WGS sequence"/>
</dbReference>
<organism evidence="2 3">
    <name type="scientific">Legionella drancourtii LLAP12</name>
    <dbReference type="NCBI Taxonomy" id="658187"/>
    <lineage>
        <taxon>Bacteria</taxon>
        <taxon>Pseudomonadati</taxon>
        <taxon>Pseudomonadota</taxon>
        <taxon>Gammaproteobacteria</taxon>
        <taxon>Legionellales</taxon>
        <taxon>Legionellaceae</taxon>
        <taxon>Legionella</taxon>
    </lineage>
</organism>
<name>G9EQC6_9GAMM</name>
<keyword evidence="1" id="KW-0812">Transmembrane</keyword>
<reference evidence="2 3" key="1">
    <citation type="journal article" date="2011" name="BMC Genomics">
        <title>Insight into cross-talk between intra-amoebal pathogens.</title>
        <authorList>
            <person name="Gimenez G."/>
            <person name="Bertelli C."/>
            <person name="Moliner C."/>
            <person name="Robert C."/>
            <person name="Raoult D."/>
            <person name="Fournier P.E."/>
            <person name="Greub G."/>
        </authorList>
    </citation>
    <scope>NUCLEOTIDE SEQUENCE [LARGE SCALE GENOMIC DNA]</scope>
    <source>
        <strain evidence="2 3">LLAP12</strain>
    </source>
</reference>
<dbReference type="eggNOG" id="ENOG5031E9G">
    <property type="taxonomic scope" value="Bacteria"/>
</dbReference>
<gene>
    <name evidence="2" type="ORF">LDG_7473</name>
</gene>
<feature type="transmembrane region" description="Helical" evidence="1">
    <location>
        <begin position="20"/>
        <end position="39"/>
    </location>
</feature>
<evidence type="ECO:0000313" key="2">
    <source>
        <dbReference type="EMBL" id="EHL30521.1"/>
    </source>
</evidence>
<dbReference type="AlphaFoldDB" id="G9EQC6"/>